<dbReference type="Pfam" id="PF00005">
    <property type="entry name" value="ABC_tran"/>
    <property type="match status" value="1"/>
</dbReference>
<dbReference type="SMART" id="SM00382">
    <property type="entry name" value="AAA"/>
    <property type="match status" value="1"/>
</dbReference>
<keyword evidence="3 5" id="KW-0067">ATP-binding</keyword>
<evidence type="ECO:0000313" key="5">
    <source>
        <dbReference type="EMBL" id="SEJ51888.1"/>
    </source>
</evidence>
<dbReference type="GO" id="GO:0016887">
    <property type="term" value="F:ATP hydrolysis activity"/>
    <property type="evidence" value="ECO:0007669"/>
    <property type="project" value="InterPro"/>
</dbReference>
<evidence type="ECO:0000259" key="4">
    <source>
        <dbReference type="PROSITE" id="PS50893"/>
    </source>
</evidence>
<keyword evidence="1" id="KW-0813">Transport</keyword>
<organism evidence="5 6">
    <name type="scientific">Propionispira arboris</name>
    <dbReference type="NCBI Taxonomy" id="84035"/>
    <lineage>
        <taxon>Bacteria</taxon>
        <taxon>Bacillati</taxon>
        <taxon>Bacillota</taxon>
        <taxon>Negativicutes</taxon>
        <taxon>Selenomonadales</taxon>
        <taxon>Selenomonadaceae</taxon>
        <taxon>Propionispira</taxon>
    </lineage>
</organism>
<dbReference type="InterPro" id="IPR003439">
    <property type="entry name" value="ABC_transporter-like_ATP-bd"/>
</dbReference>
<name>A0A1H6ZEZ5_9FIRM</name>
<dbReference type="InterPro" id="IPR050093">
    <property type="entry name" value="ABC_SmlMolc_Importer"/>
</dbReference>
<sequence length="346" mass="39273">MSLFVDIKKSLGEFELNIKFETDNEVFALLGASGCGKSMTLKCIAGIEKPDSGVIRLNETILFDSEKKINLPPQKRHIGYLFQNYALFPNMTVRENIEFVIQTTGAAKLDMLATQVQRFHLAGLEDLYPAQLSGGQQQRTAFARILASQPEVLMLDEPFSALDSYLKWQVEQELRALLKTYQRPVLFVSHDRDEVFRLSERIAVLAQGKIDVIHSKHDLFDSPETLAATLITGCKNISIAKKIDSQTLYAQEWGLQLRVDGTIPDDLCYVGFRAHFFEMGQSPKNSFAVEIVDVVEDTFSMLIMIRPQGSLVKPLRWELGKELWQRISPDNLFLTIPEDKIILMKK</sequence>
<dbReference type="GO" id="GO:0005524">
    <property type="term" value="F:ATP binding"/>
    <property type="evidence" value="ECO:0007669"/>
    <property type="project" value="UniProtKB-KW"/>
</dbReference>
<evidence type="ECO:0000256" key="3">
    <source>
        <dbReference type="ARBA" id="ARBA00022840"/>
    </source>
</evidence>
<protein>
    <submittedName>
        <fullName evidence="5">Molybdate transport system ATP-binding protein</fullName>
    </submittedName>
</protein>
<dbReference type="InterPro" id="IPR027417">
    <property type="entry name" value="P-loop_NTPase"/>
</dbReference>
<dbReference type="RefSeq" id="WP_091831480.1">
    <property type="nucleotide sequence ID" value="NZ_FNZK01000009.1"/>
</dbReference>
<evidence type="ECO:0000256" key="1">
    <source>
        <dbReference type="ARBA" id="ARBA00022448"/>
    </source>
</evidence>
<reference evidence="6" key="1">
    <citation type="submission" date="2016-10" db="EMBL/GenBank/DDBJ databases">
        <authorList>
            <person name="Varghese N."/>
            <person name="Submissions S."/>
        </authorList>
    </citation>
    <scope>NUCLEOTIDE SEQUENCE [LARGE SCALE GENOMIC DNA]</scope>
    <source>
        <strain evidence="6">DSM 2179</strain>
    </source>
</reference>
<accession>A0A1H6ZEZ5</accession>
<dbReference type="PANTHER" id="PTHR42781">
    <property type="entry name" value="SPERMIDINE/PUTRESCINE IMPORT ATP-BINDING PROTEIN POTA"/>
    <property type="match status" value="1"/>
</dbReference>
<proteinExistence type="predicted"/>
<feature type="domain" description="ABC transporter" evidence="4">
    <location>
        <begin position="2"/>
        <end position="232"/>
    </location>
</feature>
<keyword evidence="2" id="KW-0547">Nucleotide-binding</keyword>
<dbReference type="SUPFAM" id="SSF52540">
    <property type="entry name" value="P-loop containing nucleoside triphosphate hydrolases"/>
    <property type="match status" value="1"/>
</dbReference>
<dbReference type="EMBL" id="FNZK01000009">
    <property type="protein sequence ID" value="SEJ51888.1"/>
    <property type="molecule type" value="Genomic_DNA"/>
</dbReference>
<dbReference type="PROSITE" id="PS50893">
    <property type="entry name" value="ABC_TRANSPORTER_2"/>
    <property type="match status" value="1"/>
</dbReference>
<evidence type="ECO:0000313" key="6">
    <source>
        <dbReference type="Proteomes" id="UP000199662"/>
    </source>
</evidence>
<dbReference type="AlphaFoldDB" id="A0A1H6ZEZ5"/>
<dbReference type="PANTHER" id="PTHR42781:SF4">
    <property type="entry name" value="SPERMIDINE_PUTRESCINE IMPORT ATP-BINDING PROTEIN POTA"/>
    <property type="match status" value="1"/>
</dbReference>
<dbReference type="Proteomes" id="UP000199662">
    <property type="component" value="Unassembled WGS sequence"/>
</dbReference>
<dbReference type="STRING" id="84035.SAMN05660742_10990"/>
<dbReference type="Gene3D" id="3.40.50.300">
    <property type="entry name" value="P-loop containing nucleotide triphosphate hydrolases"/>
    <property type="match status" value="1"/>
</dbReference>
<gene>
    <name evidence="5" type="ORF">SAMN05660742_10990</name>
</gene>
<evidence type="ECO:0000256" key="2">
    <source>
        <dbReference type="ARBA" id="ARBA00022741"/>
    </source>
</evidence>
<dbReference type="InterPro" id="IPR003593">
    <property type="entry name" value="AAA+_ATPase"/>
</dbReference>
<keyword evidence="6" id="KW-1185">Reference proteome</keyword>